<evidence type="ECO:0000313" key="2">
    <source>
        <dbReference type="EMBL" id="EXX79467.1"/>
    </source>
</evidence>
<proteinExistence type="predicted"/>
<name>A0A015KCE0_RHIIW</name>
<dbReference type="EMBL" id="JEMT01003248">
    <property type="protein sequence ID" value="EXX79467.1"/>
    <property type="molecule type" value="Genomic_DNA"/>
</dbReference>
<dbReference type="EMBL" id="JEMT01020961">
    <property type="protein sequence ID" value="EXX65657.1"/>
    <property type="molecule type" value="Genomic_DNA"/>
</dbReference>
<protein>
    <submittedName>
        <fullName evidence="2">Uncharacterized protein</fullName>
    </submittedName>
</protein>
<reference evidence="2 3" key="1">
    <citation type="submission" date="2014-02" db="EMBL/GenBank/DDBJ databases">
        <title>Single nucleus genome sequencing reveals high similarity among nuclei of an endomycorrhizal fungus.</title>
        <authorList>
            <person name="Lin K."/>
            <person name="Geurts R."/>
            <person name="Zhang Z."/>
            <person name="Limpens E."/>
            <person name="Saunders D.G."/>
            <person name="Mu D."/>
            <person name="Pang E."/>
            <person name="Cao H."/>
            <person name="Cha H."/>
            <person name="Lin T."/>
            <person name="Zhou Q."/>
            <person name="Shang Y."/>
            <person name="Li Y."/>
            <person name="Ivanov S."/>
            <person name="Sharma T."/>
            <person name="Velzen R.V."/>
            <person name="Ruijter N.D."/>
            <person name="Aanen D.K."/>
            <person name="Win J."/>
            <person name="Kamoun S."/>
            <person name="Bisseling T."/>
            <person name="Huang S."/>
        </authorList>
    </citation>
    <scope>NUCLEOTIDE SEQUENCE [LARGE SCALE GENOMIC DNA]</scope>
    <source>
        <strain evidence="2">DAOM 197198w</strain>
        <strain evidence="3">DAOM197198w</strain>
    </source>
</reference>
<dbReference type="AlphaFoldDB" id="A0A015KCE0"/>
<keyword evidence="3" id="KW-1185">Reference proteome</keyword>
<organism evidence="2 3">
    <name type="scientific">Rhizophagus irregularis (strain DAOM 197198w)</name>
    <name type="common">Glomus intraradices</name>
    <dbReference type="NCBI Taxonomy" id="1432141"/>
    <lineage>
        <taxon>Eukaryota</taxon>
        <taxon>Fungi</taxon>
        <taxon>Fungi incertae sedis</taxon>
        <taxon>Mucoromycota</taxon>
        <taxon>Glomeromycotina</taxon>
        <taxon>Glomeromycetes</taxon>
        <taxon>Glomerales</taxon>
        <taxon>Glomeraceae</taxon>
        <taxon>Rhizophagus</taxon>
    </lineage>
</organism>
<accession>A0A015KCE0</accession>
<gene>
    <name evidence="2" type="ORF">RirG_005300</name>
    <name evidence="1" type="ORF">RirG_131200</name>
</gene>
<dbReference type="Proteomes" id="UP000022910">
    <property type="component" value="Unassembled WGS sequence"/>
</dbReference>
<evidence type="ECO:0000313" key="3">
    <source>
        <dbReference type="Proteomes" id="UP000022910"/>
    </source>
</evidence>
<comment type="caution">
    <text evidence="2">The sequence shown here is derived from an EMBL/GenBank/DDBJ whole genome shotgun (WGS) entry which is preliminary data.</text>
</comment>
<sequence>MGIFAEDKQLENVFIQWVSQCDDRRRVYTDAFIFTYDIAMKKKKMDQVNQLAKKWSFLLLSSDIC</sequence>
<evidence type="ECO:0000313" key="1">
    <source>
        <dbReference type="EMBL" id="EXX65657.1"/>
    </source>
</evidence>
<dbReference type="HOGENOM" id="CLU_2850870_0_0_1"/>